<feature type="transmembrane region" description="Helical" evidence="2">
    <location>
        <begin position="165"/>
        <end position="186"/>
    </location>
</feature>
<protein>
    <submittedName>
        <fullName evidence="3">DUF4386 domain-containing protein</fullName>
    </submittedName>
</protein>
<keyword evidence="2" id="KW-1133">Transmembrane helix</keyword>
<dbReference type="EMBL" id="SDPL01000275">
    <property type="protein sequence ID" value="RXZ45956.1"/>
    <property type="molecule type" value="Genomic_DNA"/>
</dbReference>
<feature type="transmembrane region" description="Helical" evidence="2">
    <location>
        <begin position="246"/>
        <end position="270"/>
    </location>
</feature>
<evidence type="ECO:0000256" key="1">
    <source>
        <dbReference type="SAM" id="MobiDB-lite"/>
    </source>
</evidence>
<dbReference type="InterPro" id="IPR025495">
    <property type="entry name" value="DUF4386"/>
</dbReference>
<feature type="transmembrane region" description="Helical" evidence="2">
    <location>
        <begin position="276"/>
        <end position="298"/>
    </location>
</feature>
<dbReference type="Proteomes" id="UP000292881">
    <property type="component" value="Unassembled WGS sequence"/>
</dbReference>
<dbReference type="OrthoDB" id="1176146at2"/>
<keyword evidence="2" id="KW-0812">Transmembrane</keyword>
<proteinExistence type="predicted"/>
<organism evidence="3 4">
    <name type="scientific">Agromyces binzhouensis</name>
    <dbReference type="NCBI Taxonomy" id="1817495"/>
    <lineage>
        <taxon>Bacteria</taxon>
        <taxon>Bacillati</taxon>
        <taxon>Actinomycetota</taxon>
        <taxon>Actinomycetes</taxon>
        <taxon>Micrococcales</taxon>
        <taxon>Microbacteriaceae</taxon>
        <taxon>Agromyces</taxon>
    </lineage>
</organism>
<gene>
    <name evidence="3" type="ORF">ESO86_12435</name>
</gene>
<keyword evidence="2" id="KW-0472">Membrane</keyword>
<feature type="transmembrane region" description="Helical" evidence="2">
    <location>
        <begin position="217"/>
        <end position="239"/>
    </location>
</feature>
<feature type="transmembrane region" description="Helical" evidence="2">
    <location>
        <begin position="89"/>
        <end position="112"/>
    </location>
</feature>
<name>A0A4Q2JHJ5_9MICO</name>
<dbReference type="AlphaFoldDB" id="A0A4Q2JHJ5"/>
<comment type="caution">
    <text evidence="3">The sequence shown here is derived from an EMBL/GenBank/DDBJ whole genome shotgun (WGS) entry which is preliminary data.</text>
</comment>
<evidence type="ECO:0000313" key="3">
    <source>
        <dbReference type="EMBL" id="RXZ45956.1"/>
    </source>
</evidence>
<dbReference type="Pfam" id="PF14329">
    <property type="entry name" value="DUF4386"/>
    <property type="match status" value="1"/>
</dbReference>
<evidence type="ECO:0000313" key="4">
    <source>
        <dbReference type="Proteomes" id="UP000292881"/>
    </source>
</evidence>
<accession>A0A4Q2JHJ5</accession>
<keyword evidence="4" id="KW-1185">Reference proteome</keyword>
<feature type="region of interest" description="Disordered" evidence="1">
    <location>
        <begin position="64"/>
        <end position="87"/>
    </location>
</feature>
<feature type="transmembrane region" description="Helical" evidence="2">
    <location>
        <begin position="132"/>
        <end position="153"/>
    </location>
</feature>
<sequence>MLTPETPPRSASETAAAMMRSGLSGRRSDTAPPHLALDSRPYTCIVAAVTPALHLYRRLKMDREHDASPGGATEAVGRTRTRTTPDRRAATTAGALVLVAFLAGILSVVPVLEEPDYLGSVTERRGELIAGGLFQVVMVAAYAGFALVLHPILRRASAALSVGFVGFRLVMCGFHLLAVVMLSLLLDLAQGYDAAIGTPAAETYAILAETMRNGRDLVNHVVVITTMGLGDLLLFVLLLPWRMVPAWLSVWGLAGVASAIAASILLLARVVDVVSAPYLALTAPLAVQGLVLAGWLIVRGLDTARLPK</sequence>
<reference evidence="3 4" key="1">
    <citation type="submission" date="2019-01" db="EMBL/GenBank/DDBJ databases">
        <authorList>
            <person name="Li J."/>
        </authorList>
    </citation>
    <scope>NUCLEOTIDE SEQUENCE [LARGE SCALE GENOMIC DNA]</scope>
    <source>
        <strain evidence="3 4">CGMCC 4.7180</strain>
    </source>
</reference>
<feature type="region of interest" description="Disordered" evidence="1">
    <location>
        <begin position="1"/>
        <end position="34"/>
    </location>
</feature>
<evidence type="ECO:0000256" key="2">
    <source>
        <dbReference type="SAM" id="Phobius"/>
    </source>
</evidence>